<dbReference type="KEGG" id="ccar:109060847"/>
<proteinExistence type="predicted"/>
<dbReference type="Proteomes" id="UP001155660">
    <property type="component" value="Chromosome B1"/>
</dbReference>
<gene>
    <name evidence="1" type="primary">LOC109060847</name>
</gene>
<name>A0A9Q9ZSF0_CYPCA</name>
<dbReference type="GeneID" id="109060847"/>
<dbReference type="AlphaFoldDB" id="A0A9Q9ZSF0"/>
<accession>A0A9Q9ZSF0</accession>
<reference evidence="1" key="1">
    <citation type="submission" date="2025-08" db="UniProtKB">
        <authorList>
            <consortium name="RefSeq"/>
        </authorList>
    </citation>
    <scope>IDENTIFICATION</scope>
    <source>
        <tissue evidence="1">Muscle</tissue>
    </source>
</reference>
<sequence length="874" mass="97717">MVFERLEHGNSFQNVEEFFVALHQTSQDLDISPVVRDIMMNRTFTIISLHFAEFVTGDWASWFTVKLTPLLPSLTAEMLHTATVHTDCNGYHIMVVALSSVFDQMTLLRRQELAPVLLGYLKQRHASGSPCGSDTSSLSAWLEESFGKFSIYVDYNDLREINAGFGSFEALDILSSSQVAQLTLESGALNSASLINMVFERLEHGNSFQNVEEFFVALHQTSQDLDISPVVRDIMMNRTFTIISLHFAEFVTGDWASWFTVKLTPLLPSLTAEMLQTATVHTDCNGYHIMVVALSSVFDQMTLLRRQELAPVLLGYLKQRHASGSPCGSDTSSLSAWLEESFGKFSIYVDYNDLREINAGFGSFEALDILSSSQVAQLTLESGALNSASLINMVFERLEHGNSFQNVEEFFVALHQTSQDLDISPVVRDIMMNRTFTIISLHFAEFVTGDWASWFTVKLTPLLPSLTAEMLHTVTTVHTDCNGYHIMVVALSSVFDQMTLLRRQELAPVLLGYLKQRHASGSPCGSDTSSLSAWLEESFGKFSIYVDYNDLREINAGFGSFEALDILSSSQVAQLTLESGALNSASLINMVFERLEHGNSFQNVEEFFVALHQTSQDLDISPVVRDIMMNRTFTIISLHFAEFVTGDWASWFTVKLTPLLPSWTAEMLQTATVHTDCNGYHIMVVALSSVFDQMTLLRRQELAPVLLGYLKQRHASGSPCGSDTSSLSAWLEESFGKFSIYVDYNDLREINAGFGSFEALDILSSSQVAQLTLESGALNSASLIKMVFERLEHGNSFQNVEEFFVALHQTSQDLDISPVVRDIMMNRTFTIISLHFAEFVTGDWASWFTVKLTPLLPSWTAEMLQTATVHAERL</sequence>
<dbReference type="OrthoDB" id="9329195at2759"/>
<protein>
    <submittedName>
        <fullName evidence="1">Uncharacterized protein LOC109060847</fullName>
    </submittedName>
</protein>
<evidence type="ECO:0000313" key="1">
    <source>
        <dbReference type="RefSeq" id="XP_042571975.1"/>
    </source>
</evidence>
<dbReference type="RefSeq" id="XP_042571975.1">
    <property type="nucleotide sequence ID" value="XM_042716041.1"/>
</dbReference>
<organism evidence="1">
    <name type="scientific">Cyprinus carpio</name>
    <name type="common">Common carp</name>
    <dbReference type="NCBI Taxonomy" id="7962"/>
    <lineage>
        <taxon>Eukaryota</taxon>
        <taxon>Metazoa</taxon>
        <taxon>Chordata</taxon>
        <taxon>Craniata</taxon>
        <taxon>Vertebrata</taxon>
        <taxon>Euteleostomi</taxon>
        <taxon>Actinopterygii</taxon>
        <taxon>Neopterygii</taxon>
        <taxon>Teleostei</taxon>
        <taxon>Ostariophysi</taxon>
        <taxon>Cypriniformes</taxon>
        <taxon>Cyprinidae</taxon>
        <taxon>Cyprininae</taxon>
        <taxon>Cyprinus</taxon>
    </lineage>
</organism>